<reference evidence="2" key="1">
    <citation type="submission" date="2024-01" db="EMBL/GenBank/DDBJ databases">
        <title>Unpublished Manusciprt.</title>
        <authorList>
            <person name="Duman M."/>
            <person name="Valdes E.G."/>
            <person name="Ajmi N."/>
            <person name="Altun S."/>
            <person name="Saticioglu I.B."/>
        </authorList>
    </citation>
    <scope>NUCLEOTIDE SEQUENCE</scope>
    <source>
        <strain evidence="2">137P</strain>
    </source>
</reference>
<dbReference type="EMBL" id="JAZDCT010000015">
    <property type="protein sequence ID" value="MEE1888644.1"/>
    <property type="molecule type" value="Genomic_DNA"/>
</dbReference>
<dbReference type="RefSeq" id="WP_330104050.1">
    <property type="nucleotide sequence ID" value="NZ_JAZDCT010000015.1"/>
</dbReference>
<dbReference type="Pfam" id="PF20248">
    <property type="entry name" value="DUF6603"/>
    <property type="match status" value="1"/>
</dbReference>
<sequence length="1502" mass="159734">MNIDQLASELRKQVAGTGKLVLDTRLLEAAEVASIGTAFGLDSGVALSVEGLRPSGVIGPEQGVVSVSGGRSALLKSTEVGVQLSFSISQGAVAVTIEALMPSGWTLATSFPAMTFFPFNLLKPAAPRFVYASVAQSAFRWSADDSGTVALAKGQNFLSMLDLRDISGVGAILGDLVGSSSYRFYGPFAPDAKAHYPVLRLRAPVSDSVFAIGVGDWKLSLSAPALSVSISEPNKQIQAFGFAVSSLFDGKLDCGIEIPQTLDTLLLFAQPVPGAQFNAGDLIRSLPGGQHYEDYIPRSLSQVFEDVGLTAYRMVLANRAAPVSSVSLAIHTQTPWTLIPSVLTLEALTLSVRLNQPSGPKASTQVEIQASARFLPQLFDTTFAFTVSLARQAGTWNVDLISGRMTESVTLGDIVKGVVGGAVPVPAALSGIVFEQFGVSVQESDNSYSYTVLGAVRTQFLLLDTQVDAQLSLLFSKTGAGASVALSGSFLVGRQNFEFALTFDAGTQPDLKLRAHWEARDNDYLQFADITEALGFTVPAIPPELDLALSQASFVYDMGAHTVLLSATSANYGTGTFVALKSQDPKTGTSTSNYVFQMLLGFELSLADLPLVGKVFTDDRLGSIRNVQALFCAEALSVDQVEQLNELLTQAKVPAQLPLPKDAKGTAQAFSSGFNFAADIELGGTALPMSAGGDTAPVKAETDPAAAARPPAGNAAWLTVGKSIGPVSLARIGVRYEDGRVWLLLDAGFSLAMLSFDLQGLGLGFRLPSSQSGDLDISAQLDGMSLGLQAGPLSIAGGFLRLGRDFLGQARVSVATFSLSAIGGYAPDESSFFIFVRLQQPLGGPPFFFVTGLAGGFGINRSLTLPSIDQLTSYPLLPQNNKRPENSFPTTLGTQEPGQVLQQTLAKTASYIHPQAGEYWVAAGIDFTSFEMVDATALLTVSFGVSLEVALLGIARVTVPKGAPQPIAYLEVALEARFESSSGLIAVDGRLTPASFIYAGLCHVSGGFAFYTWYAGEHAGEFLVTLGGYSPRFVKPRHFPSVPRLQMVYETGPLVLKGECYFALLSHTLMAGFTVQATWESGPISAWFSVGIDFLLGWRPFHYAADAYIHLGASFKANLLFVTVKITIHVGVELGVWGPEFGGVATVDLDIISFSVRFGSSRSKPDPVTWEDFKTSFLPAANSQARHETLLERSDGASSAEPVQLVKGMVQQGLISDLKAQDSGAFFDWVLDPNHFALASNLVIPSKTAQFNDFRVNTPFTPQGAFTYLGTGTPSSTPVARSSSAWTTDFGVLPMALEAGRFSVDHQLQLTRLPAGKDYSKPENYSVPVDAVAIDLLLQNAQAALWAGRDSGLNGERMIGATLCGLQLSPMIRHPAVTADADLWALLFDTTQQVAWCLDSPRVPDSDTFAASLSADGTVLSYVRDVTPVRNSDYQLSDLVAPAVAEQRKAMVTSLNSLGYDFDAEALDVARLARYPLWDWPSIGLLGEEADTRQSLSAGGRL</sequence>
<proteinExistence type="predicted"/>
<comment type="caution">
    <text evidence="2">The sequence shown here is derived from an EMBL/GenBank/DDBJ whole genome shotgun (WGS) entry which is preliminary data.</text>
</comment>
<gene>
    <name evidence="2" type="ORF">V0R62_13355</name>
</gene>
<dbReference type="InterPro" id="IPR046538">
    <property type="entry name" value="DUF6603"/>
</dbReference>
<feature type="domain" description="DUF6603" evidence="1">
    <location>
        <begin position="720"/>
        <end position="1237"/>
    </location>
</feature>
<organism evidence="2 3">
    <name type="scientific">Pseudomonas carassii</name>
    <dbReference type="NCBI Taxonomy" id="3115855"/>
    <lineage>
        <taxon>Bacteria</taxon>
        <taxon>Pseudomonadati</taxon>
        <taxon>Pseudomonadota</taxon>
        <taxon>Gammaproteobacteria</taxon>
        <taxon>Pseudomonadales</taxon>
        <taxon>Pseudomonadaceae</taxon>
        <taxon>Pseudomonas</taxon>
    </lineage>
</organism>
<keyword evidence="3" id="KW-1185">Reference proteome</keyword>
<protein>
    <submittedName>
        <fullName evidence="2">DUF6603 domain-containing protein</fullName>
    </submittedName>
</protein>
<dbReference type="Proteomes" id="UP001354227">
    <property type="component" value="Unassembled WGS sequence"/>
</dbReference>
<name>A0ABU7HBJ1_9PSED</name>
<evidence type="ECO:0000259" key="1">
    <source>
        <dbReference type="Pfam" id="PF20248"/>
    </source>
</evidence>
<accession>A0ABU7HBJ1</accession>
<evidence type="ECO:0000313" key="3">
    <source>
        <dbReference type="Proteomes" id="UP001354227"/>
    </source>
</evidence>
<evidence type="ECO:0000313" key="2">
    <source>
        <dbReference type="EMBL" id="MEE1888644.1"/>
    </source>
</evidence>